<keyword evidence="2" id="KW-1133">Transmembrane helix</keyword>
<accession>A0A0A2VYQ6</accession>
<dbReference type="OrthoDB" id="4870573at2759"/>
<feature type="region of interest" description="Disordered" evidence="1">
    <location>
        <begin position="152"/>
        <end position="180"/>
    </location>
</feature>
<dbReference type="EMBL" id="ANFO01000092">
    <property type="protein sequence ID" value="KGQ12753.1"/>
    <property type="molecule type" value="Genomic_DNA"/>
</dbReference>
<name>A0A0A2VYQ6_BEABA</name>
<protein>
    <submittedName>
        <fullName evidence="3">Uncharacterized protein</fullName>
    </submittedName>
</protein>
<feature type="transmembrane region" description="Helical" evidence="2">
    <location>
        <begin position="86"/>
        <end position="107"/>
    </location>
</feature>
<sequence>MADALVELALSTAPPSITHAALQISSSTFSTFTREPTSISSHHATTTIIPGGLTHAVNGDWLGGNYMRAVSQFPKRDEKLLRGIRLGIGFGAAAFAILLIGAVYVGIRCCRKKPLDEEDSSSMEISGVQYEMREEYGPKPMSRCTTCGSDAARAEGSLRSASRMSWGERPTSEDDVIEGERKREVAREIEETTHVIHPV</sequence>
<dbReference type="Proteomes" id="UP000030106">
    <property type="component" value="Unassembled WGS sequence"/>
</dbReference>
<organism evidence="3 4">
    <name type="scientific">Beauveria bassiana D1-5</name>
    <dbReference type="NCBI Taxonomy" id="1245745"/>
    <lineage>
        <taxon>Eukaryota</taxon>
        <taxon>Fungi</taxon>
        <taxon>Dikarya</taxon>
        <taxon>Ascomycota</taxon>
        <taxon>Pezizomycotina</taxon>
        <taxon>Sordariomycetes</taxon>
        <taxon>Hypocreomycetidae</taxon>
        <taxon>Hypocreales</taxon>
        <taxon>Cordycipitaceae</taxon>
        <taxon>Beauveria</taxon>
    </lineage>
</organism>
<comment type="caution">
    <text evidence="3">The sequence shown here is derived from an EMBL/GenBank/DDBJ whole genome shotgun (WGS) entry which is preliminary data.</text>
</comment>
<dbReference type="AlphaFoldDB" id="A0A0A2VYQ6"/>
<dbReference type="HOGENOM" id="CLU_1371964_0_0_1"/>
<evidence type="ECO:0000256" key="2">
    <source>
        <dbReference type="SAM" id="Phobius"/>
    </source>
</evidence>
<evidence type="ECO:0000313" key="3">
    <source>
        <dbReference type="EMBL" id="KGQ12753.1"/>
    </source>
</evidence>
<proteinExistence type="predicted"/>
<evidence type="ECO:0000313" key="4">
    <source>
        <dbReference type="Proteomes" id="UP000030106"/>
    </source>
</evidence>
<gene>
    <name evidence="3" type="ORF">BBAD15_g1515</name>
</gene>
<keyword evidence="2" id="KW-0812">Transmembrane</keyword>
<evidence type="ECO:0000256" key="1">
    <source>
        <dbReference type="SAM" id="MobiDB-lite"/>
    </source>
</evidence>
<reference evidence="3 4" key="1">
    <citation type="submission" date="2012-10" db="EMBL/GenBank/DDBJ databases">
        <title>Genome sequencing and analysis of entomopathogenic fungi Beauveria bassiana D1-5.</title>
        <authorList>
            <person name="Li Q."/>
            <person name="Wang L."/>
            <person name="Zhang Z."/>
            <person name="Wang Q."/>
            <person name="Ren J."/>
            <person name="Wang M."/>
            <person name="Xu W."/>
            <person name="Wang J."/>
            <person name="Lu Y."/>
            <person name="Du Q."/>
            <person name="Sun Z."/>
        </authorList>
    </citation>
    <scope>NUCLEOTIDE SEQUENCE [LARGE SCALE GENOMIC DNA]</scope>
    <source>
        <strain evidence="3 4">D1-5</strain>
    </source>
</reference>
<keyword evidence="2" id="KW-0472">Membrane</keyword>